<proteinExistence type="predicted"/>
<accession>A0AAN9PK58</accession>
<dbReference type="EMBL" id="JAYKXN010000003">
    <property type="protein sequence ID" value="KAK7300694.1"/>
    <property type="molecule type" value="Genomic_DNA"/>
</dbReference>
<dbReference type="Proteomes" id="UP001359559">
    <property type="component" value="Unassembled WGS sequence"/>
</dbReference>
<keyword evidence="1" id="KW-0472">Membrane</keyword>
<dbReference type="AlphaFoldDB" id="A0AAN9PK58"/>
<organism evidence="2 3">
    <name type="scientific">Clitoria ternatea</name>
    <name type="common">Butterfly pea</name>
    <dbReference type="NCBI Taxonomy" id="43366"/>
    <lineage>
        <taxon>Eukaryota</taxon>
        <taxon>Viridiplantae</taxon>
        <taxon>Streptophyta</taxon>
        <taxon>Embryophyta</taxon>
        <taxon>Tracheophyta</taxon>
        <taxon>Spermatophyta</taxon>
        <taxon>Magnoliopsida</taxon>
        <taxon>eudicotyledons</taxon>
        <taxon>Gunneridae</taxon>
        <taxon>Pentapetalae</taxon>
        <taxon>rosids</taxon>
        <taxon>fabids</taxon>
        <taxon>Fabales</taxon>
        <taxon>Fabaceae</taxon>
        <taxon>Papilionoideae</taxon>
        <taxon>50 kb inversion clade</taxon>
        <taxon>NPAAA clade</taxon>
        <taxon>indigoferoid/millettioid clade</taxon>
        <taxon>Phaseoleae</taxon>
        <taxon>Clitoria</taxon>
    </lineage>
</organism>
<name>A0AAN9PK58_CLITE</name>
<keyword evidence="1" id="KW-1133">Transmembrane helix</keyword>
<protein>
    <submittedName>
        <fullName evidence="2">Uncharacterized protein</fullName>
    </submittedName>
</protein>
<evidence type="ECO:0000313" key="3">
    <source>
        <dbReference type="Proteomes" id="UP001359559"/>
    </source>
</evidence>
<sequence length="89" mass="9902">MTCYCGEKKMFGPGLISTLKFSSIQHHFSTIVRSKHLTQISPVQGHTLSLWLSILHSLAFLSQVSITTIYISTSISSPTPFSFLFLPLN</sequence>
<evidence type="ECO:0000256" key="1">
    <source>
        <dbReference type="SAM" id="Phobius"/>
    </source>
</evidence>
<evidence type="ECO:0000313" key="2">
    <source>
        <dbReference type="EMBL" id="KAK7300694.1"/>
    </source>
</evidence>
<comment type="caution">
    <text evidence="2">The sequence shown here is derived from an EMBL/GenBank/DDBJ whole genome shotgun (WGS) entry which is preliminary data.</text>
</comment>
<gene>
    <name evidence="2" type="ORF">RJT34_11542</name>
</gene>
<keyword evidence="1" id="KW-0812">Transmembrane</keyword>
<feature type="transmembrane region" description="Helical" evidence="1">
    <location>
        <begin position="50"/>
        <end position="71"/>
    </location>
</feature>
<keyword evidence="3" id="KW-1185">Reference proteome</keyword>
<reference evidence="2 3" key="1">
    <citation type="submission" date="2024-01" db="EMBL/GenBank/DDBJ databases">
        <title>The genomes of 5 underutilized Papilionoideae crops provide insights into root nodulation and disease resistance.</title>
        <authorList>
            <person name="Yuan L."/>
        </authorList>
    </citation>
    <scope>NUCLEOTIDE SEQUENCE [LARGE SCALE GENOMIC DNA]</scope>
    <source>
        <strain evidence="2">LY-2023</strain>
        <tissue evidence="2">Leaf</tissue>
    </source>
</reference>